<evidence type="ECO:0000256" key="1">
    <source>
        <dbReference type="SAM" id="SignalP"/>
    </source>
</evidence>
<feature type="signal peptide" evidence="1">
    <location>
        <begin position="1"/>
        <end position="24"/>
    </location>
</feature>
<protein>
    <recommendedName>
        <fullName evidence="4">Peptidase inhibitor family I36</fullName>
    </recommendedName>
</protein>
<evidence type="ECO:0000313" key="3">
    <source>
        <dbReference type="Proteomes" id="UP000199623"/>
    </source>
</evidence>
<name>A0A1G7VZV4_9PSEU</name>
<evidence type="ECO:0008006" key="4">
    <source>
        <dbReference type="Google" id="ProtNLM"/>
    </source>
</evidence>
<evidence type="ECO:0000313" key="2">
    <source>
        <dbReference type="EMBL" id="SDG65316.1"/>
    </source>
</evidence>
<keyword evidence="1" id="KW-0732">Signal</keyword>
<sequence length="126" mass="13574">MSKLRLALAVLCAFAALAAGTASAAGGERVLNSQKCVEYVCISVIHSGLLVEKVEVYQNGRGPSWYGHVGFTSNVEPHVVGADGNPVPWVVIQFDRRVRKGTDFCGEAWVKEGGGYERRGQLCVHL</sequence>
<proteinExistence type="predicted"/>
<dbReference type="AlphaFoldDB" id="A0A1G7VZV4"/>
<keyword evidence="3" id="KW-1185">Reference proteome</keyword>
<organism evidence="2 3">
    <name type="scientific">Lentzea fradiae</name>
    <dbReference type="NCBI Taxonomy" id="200378"/>
    <lineage>
        <taxon>Bacteria</taxon>
        <taxon>Bacillati</taxon>
        <taxon>Actinomycetota</taxon>
        <taxon>Actinomycetes</taxon>
        <taxon>Pseudonocardiales</taxon>
        <taxon>Pseudonocardiaceae</taxon>
        <taxon>Lentzea</taxon>
    </lineage>
</organism>
<dbReference type="EMBL" id="FNCC01000010">
    <property type="protein sequence ID" value="SDG65316.1"/>
    <property type="molecule type" value="Genomic_DNA"/>
</dbReference>
<accession>A0A1G7VZV4</accession>
<reference evidence="3" key="1">
    <citation type="submission" date="2016-10" db="EMBL/GenBank/DDBJ databases">
        <authorList>
            <person name="Varghese N."/>
            <person name="Submissions S."/>
        </authorList>
    </citation>
    <scope>NUCLEOTIDE SEQUENCE [LARGE SCALE GENOMIC DNA]</scope>
    <source>
        <strain evidence="3">CGMCC 4.3506</strain>
    </source>
</reference>
<feature type="chain" id="PRO_5011574639" description="Peptidase inhibitor family I36" evidence="1">
    <location>
        <begin position="25"/>
        <end position="126"/>
    </location>
</feature>
<gene>
    <name evidence="2" type="ORF">SAMN05216553_11067</name>
</gene>
<dbReference type="Proteomes" id="UP000199623">
    <property type="component" value="Unassembled WGS sequence"/>
</dbReference>